<dbReference type="Gene3D" id="1.20.58.610">
    <property type="entry name" value="Cdc37, Hsp90 binding domain"/>
    <property type="match status" value="1"/>
</dbReference>
<dbReference type="InterPro" id="IPR004918">
    <property type="entry name" value="Cdc37"/>
</dbReference>
<evidence type="ECO:0000259" key="7">
    <source>
        <dbReference type="SMART" id="SM01070"/>
    </source>
</evidence>
<dbReference type="GO" id="GO:0031072">
    <property type="term" value="F:heat shock protein binding"/>
    <property type="evidence" value="ECO:0007669"/>
    <property type="project" value="UniProtKB-UniRule"/>
</dbReference>
<dbReference type="PANTHER" id="PTHR12800:SF3">
    <property type="entry name" value="HSP90 CO-CHAPERONE CDC37"/>
    <property type="match status" value="1"/>
</dbReference>
<dbReference type="GO" id="GO:0005737">
    <property type="term" value="C:cytoplasm"/>
    <property type="evidence" value="ECO:0007669"/>
    <property type="project" value="UniProtKB-SubCell"/>
</dbReference>
<sequence>MVDYSVWDHIEVSDDEDETHPNIDTASLFRWRHQARVERMEQFQKEKEELERGCRECRRKVAECQRRLKELEAAEGEGSKAELERLQAEAQQLRKEERSWEQKLEEMRKKEKSMPWNVDTLSKDGFSKSMVNTKPEQAEEESEEVREQKHKTFVEKYEKQIKHFGELGAGWRGPPGEGCGRQGLAPRLLGPSAPHRRCLVGMLRRWDDSQKYLSDNVHLVCEETANYLVIWCIDLEVEEKCALMEQVAHQTIVMQFILELAKSLKVDPRACFRQFFTKIKTADRQYMEGFNDELEAFKERVRGRAKLRIEKAMKEYEEEERRKRLGPGGLDPVEVYESLPEELQKCFDVKDVQMLQDAISKMDPTDAKYHMQRCIDSGLWVPNSKSSEAKEGEEAGPGDPLLEAGPKPGDKKDVSA</sequence>
<comment type="subcellular location">
    <subcellularLocation>
        <location evidence="1 4">Cytoplasm</location>
    </subcellularLocation>
</comment>
<dbReference type="GO" id="GO:0019901">
    <property type="term" value="F:protein kinase binding"/>
    <property type="evidence" value="ECO:0007669"/>
    <property type="project" value="UniProtKB-UniRule"/>
</dbReference>
<feature type="domain" description="Cdc37 N-terminal" evidence="8">
    <location>
        <begin position="1"/>
        <end position="129"/>
    </location>
</feature>
<dbReference type="InterPro" id="IPR013874">
    <property type="entry name" value="Cdc37_Hsp90-bd"/>
</dbReference>
<dbReference type="PANTHER" id="PTHR12800">
    <property type="entry name" value="CDC37-RELATED"/>
    <property type="match status" value="1"/>
</dbReference>
<comment type="similarity">
    <text evidence="2 4">Belongs to the CDC37 family.</text>
</comment>
<feature type="region of interest" description="Disordered" evidence="5">
    <location>
        <begin position="380"/>
        <end position="416"/>
    </location>
</feature>
<evidence type="ECO:0000259" key="8">
    <source>
        <dbReference type="SMART" id="SM01071"/>
    </source>
</evidence>
<evidence type="ECO:0000313" key="10">
    <source>
        <dbReference type="Proteomes" id="UP000472241"/>
    </source>
</evidence>
<feature type="domain" description="Cdc37 C-terminal" evidence="6">
    <location>
        <begin position="324"/>
        <end position="416"/>
    </location>
</feature>
<dbReference type="SUPFAM" id="SSF101391">
    <property type="entry name" value="Hsp90 co-chaperone CDC37"/>
    <property type="match status" value="1"/>
</dbReference>
<proteinExistence type="inferred from homology"/>
<reference evidence="9" key="1">
    <citation type="submission" date="2025-08" db="UniProtKB">
        <authorList>
            <consortium name="Ensembl"/>
        </authorList>
    </citation>
    <scope>IDENTIFICATION</scope>
</reference>
<comment type="subunit">
    <text evidence="4">Forms a complex composed of chaperones HSP90 and HSP70, co-chaperones STIP1/HOP, CDC37, PPP5C, PTGES3/p23, TSC1 and client protein TSC2. Forms a complex composed of chaperones HSP90 and HSP70, co-chaperones CDC37, PPP5C, TSC1 and client protein TSC2, CDK4, AKT, RAF1 and NR3C1; this complex does not contain co-chaperones STIP1/HOP and PTGES3/p23. Forms a complex with Hsp90/HSP90AB1 and CDK6. Interacts with HSP90AA1. Interacts with AR, CDK4, CDK6 and EIF2AK1. Interacts with RB1. Interacts with KSR1. Interacts with FLCN, FNIP1 and FNIP2.</text>
</comment>
<evidence type="ECO:0000313" key="9">
    <source>
        <dbReference type="Ensembl" id="ENSLCNP00005003849.1"/>
    </source>
</evidence>
<dbReference type="SMART" id="SM01071">
    <property type="entry name" value="CDC37_N"/>
    <property type="match status" value="1"/>
</dbReference>
<dbReference type="SMART" id="SM01070">
    <property type="entry name" value="CDC37_M"/>
    <property type="match status" value="1"/>
</dbReference>
<reference evidence="9" key="2">
    <citation type="submission" date="2025-09" db="UniProtKB">
        <authorList>
            <consortium name="Ensembl"/>
        </authorList>
    </citation>
    <scope>IDENTIFICATION</scope>
</reference>
<evidence type="ECO:0000256" key="3">
    <source>
        <dbReference type="ARBA" id="ARBA00022490"/>
    </source>
</evidence>
<dbReference type="InterPro" id="IPR013855">
    <property type="entry name" value="Cdc37_N_dom"/>
</dbReference>
<evidence type="ECO:0000256" key="1">
    <source>
        <dbReference type="ARBA" id="ARBA00004496"/>
    </source>
</evidence>
<dbReference type="Pfam" id="PF03234">
    <property type="entry name" value="CDC37_N"/>
    <property type="match status" value="1"/>
</dbReference>
<evidence type="ECO:0000256" key="5">
    <source>
        <dbReference type="SAM" id="MobiDB-lite"/>
    </source>
</evidence>
<feature type="region of interest" description="Disordered" evidence="5">
    <location>
        <begin position="106"/>
        <end position="146"/>
    </location>
</feature>
<keyword evidence="10" id="KW-1185">Reference proteome</keyword>
<gene>
    <name evidence="9" type="primary">CDC37</name>
</gene>
<accession>A0A667FUE9</accession>
<dbReference type="Pfam" id="PF08565">
    <property type="entry name" value="CDC37_M"/>
    <property type="match status" value="1"/>
</dbReference>
<dbReference type="FunFam" id="1.20.58.610:FF:000001">
    <property type="entry name" value="Hsp90 co-chaperone Cdc37-like 1"/>
    <property type="match status" value="1"/>
</dbReference>
<keyword evidence="4" id="KW-0143">Chaperone</keyword>
<dbReference type="Proteomes" id="UP000472241">
    <property type="component" value="Unplaced"/>
</dbReference>
<dbReference type="Ensembl" id="ENSLCNT00005004338.1">
    <property type="protein sequence ID" value="ENSLCNP00005003849.1"/>
    <property type="gene ID" value="ENSLCNG00005002644.1"/>
</dbReference>
<protein>
    <recommendedName>
        <fullName evidence="4">Hsp90 co-chaperone Cdc37</fullName>
    </recommendedName>
    <alternativeName>
        <fullName evidence="4">Hsp90 chaperone protein kinase-targeting subunit</fullName>
    </alternativeName>
    <component>
        <recommendedName>
            <fullName evidence="4">Hsp90 co-chaperone Cdc37, N-terminally processed</fullName>
        </recommendedName>
    </component>
</protein>
<keyword evidence="3 4" id="KW-0963">Cytoplasm</keyword>
<dbReference type="GO" id="GO:0051087">
    <property type="term" value="F:protein-folding chaperone binding"/>
    <property type="evidence" value="ECO:0007669"/>
    <property type="project" value="UniProtKB-UniRule"/>
</dbReference>
<evidence type="ECO:0000256" key="2">
    <source>
        <dbReference type="ARBA" id="ARBA00006222"/>
    </source>
</evidence>
<dbReference type="InterPro" id="IPR013873">
    <property type="entry name" value="Cdc37_C"/>
</dbReference>
<dbReference type="GO" id="GO:0051082">
    <property type="term" value="F:unfolded protein binding"/>
    <property type="evidence" value="ECO:0007669"/>
    <property type="project" value="UniProtKB-UniRule"/>
</dbReference>
<dbReference type="InterPro" id="IPR038189">
    <property type="entry name" value="Cdc37_Hsp90-bd_sf"/>
</dbReference>
<dbReference type="Pfam" id="PF08564">
    <property type="entry name" value="CDC37_C"/>
    <property type="match status" value="1"/>
</dbReference>
<evidence type="ECO:0000256" key="4">
    <source>
        <dbReference type="RuleBase" id="RU369110"/>
    </source>
</evidence>
<comment type="function">
    <text evidence="4">Co-chaperone that binds to numerous kinases and promotes their interaction with the Hsp90 complex, resulting in stabilization and promotion of their activity.</text>
</comment>
<dbReference type="SMART" id="SM01069">
    <property type="entry name" value="CDC37_C"/>
    <property type="match status" value="1"/>
</dbReference>
<dbReference type="Gene3D" id="6.10.140.250">
    <property type="match status" value="1"/>
</dbReference>
<evidence type="ECO:0000259" key="6">
    <source>
        <dbReference type="SMART" id="SM01069"/>
    </source>
</evidence>
<dbReference type="GO" id="GO:0050821">
    <property type="term" value="P:protein stabilization"/>
    <property type="evidence" value="ECO:0007669"/>
    <property type="project" value="UniProtKB-UniRule"/>
</dbReference>
<name>A0A667FUE9_LYNCA</name>
<dbReference type="AlphaFoldDB" id="A0A667FUE9"/>
<feature type="domain" description="Cdc37 Hsp90 binding" evidence="7">
    <location>
        <begin position="122"/>
        <end position="320"/>
    </location>
</feature>
<dbReference type="GO" id="GO:0006457">
    <property type="term" value="P:protein folding"/>
    <property type="evidence" value="ECO:0007669"/>
    <property type="project" value="UniProtKB-UniRule"/>
</dbReference>
<organism evidence="9 10">
    <name type="scientific">Lynx canadensis</name>
    <name type="common">Canada lynx</name>
    <name type="synonym">Felis canadensis</name>
    <dbReference type="NCBI Taxonomy" id="61383"/>
    <lineage>
        <taxon>Eukaryota</taxon>
        <taxon>Metazoa</taxon>
        <taxon>Chordata</taxon>
        <taxon>Craniata</taxon>
        <taxon>Vertebrata</taxon>
        <taxon>Euteleostomi</taxon>
        <taxon>Mammalia</taxon>
        <taxon>Eutheria</taxon>
        <taxon>Laurasiatheria</taxon>
        <taxon>Carnivora</taxon>
        <taxon>Feliformia</taxon>
        <taxon>Felidae</taxon>
        <taxon>Felinae</taxon>
        <taxon>Lynx</taxon>
    </lineage>
</organism>